<evidence type="ECO:0000256" key="1">
    <source>
        <dbReference type="SAM" id="MobiDB-lite"/>
    </source>
</evidence>
<protein>
    <submittedName>
        <fullName evidence="2">Uncharacterized protein</fullName>
    </submittedName>
</protein>
<evidence type="ECO:0000313" key="2">
    <source>
        <dbReference type="EMBL" id="MFJ1270185.1"/>
    </source>
</evidence>
<dbReference type="RefSeq" id="WP_400188972.1">
    <property type="nucleotide sequence ID" value="NZ_JBGORX010000015.1"/>
</dbReference>
<keyword evidence="3" id="KW-1185">Reference proteome</keyword>
<accession>A0ABW8DBT5</accession>
<name>A0ABW8DBT5_9GAMM</name>
<feature type="region of interest" description="Disordered" evidence="1">
    <location>
        <begin position="121"/>
        <end position="141"/>
    </location>
</feature>
<dbReference type="EMBL" id="JBGORX010000015">
    <property type="protein sequence ID" value="MFJ1270185.1"/>
    <property type="molecule type" value="Genomic_DNA"/>
</dbReference>
<dbReference type="InterPro" id="IPR036390">
    <property type="entry name" value="WH_DNA-bd_sf"/>
</dbReference>
<proteinExistence type="predicted"/>
<gene>
    <name evidence="2" type="ORF">ACD661_16650</name>
</gene>
<dbReference type="SUPFAM" id="SSF46785">
    <property type="entry name" value="Winged helix' DNA-binding domain"/>
    <property type="match status" value="1"/>
</dbReference>
<evidence type="ECO:0000313" key="3">
    <source>
        <dbReference type="Proteomes" id="UP001615550"/>
    </source>
</evidence>
<organism evidence="2 3">
    <name type="scientific">Legionella lytica</name>
    <dbReference type="NCBI Taxonomy" id="96232"/>
    <lineage>
        <taxon>Bacteria</taxon>
        <taxon>Pseudomonadati</taxon>
        <taxon>Pseudomonadota</taxon>
        <taxon>Gammaproteobacteria</taxon>
        <taxon>Legionellales</taxon>
        <taxon>Legionellaceae</taxon>
        <taxon>Legionella</taxon>
    </lineage>
</organism>
<comment type="caution">
    <text evidence="2">The sequence shown here is derived from an EMBL/GenBank/DDBJ whole genome shotgun (WGS) entry which is preliminary data.</text>
</comment>
<sequence>MGNLCSIFHSKYKNLIKVIPCARKAHLMDYILFGWQSSTYKLKNSNKKWFMKSQSEIVEDTGIALSTLQSYLKQFESEGLIERRQALYSRTTENNVFEVKKGAYISITEKLLTLLTGNHNHQDSNTSHHQHKVCTDSKNNPLSEVSSNDKIKASCANTNNIKGIENFDLRGLYIRDLYTSHKNNIRFKKRIPFVDKPILSRLINQHDIIQKYVETQIKEEIPVEIKNLILGTFFNLTFEHKKQFSSPEQVVAEYLFSLINTDFCLPAVQDFKHRNDILSKLIRNNNWRTPKGFYKHFYLGSNFKDKKDVREKQWLEIKEREMKQQPNELVLSQHDAALDRVETQIMEKGSLIEELTQSIYQQKTKEQISIIRAQIHKIRVELNVLYDEQRTIEQAIEKEEGDAIKLCA</sequence>
<reference evidence="2 3" key="1">
    <citation type="submission" date="2024-08" db="EMBL/GenBank/DDBJ databases">
        <title>Draft Genome Sequence of Legionella lytica strain DSB2004, Isolated From a Fire Sprinkler System.</title>
        <authorList>
            <person name="Everhart A.D."/>
            <person name="Kidane D.T."/>
            <person name="Farone A.L."/>
            <person name="Farone M.B."/>
        </authorList>
    </citation>
    <scope>NUCLEOTIDE SEQUENCE [LARGE SCALE GENOMIC DNA]</scope>
    <source>
        <strain evidence="2 3">DSB2004</strain>
    </source>
</reference>
<dbReference type="Proteomes" id="UP001615550">
    <property type="component" value="Unassembled WGS sequence"/>
</dbReference>